<dbReference type="GO" id="GO:0016020">
    <property type="term" value="C:membrane"/>
    <property type="evidence" value="ECO:0007669"/>
    <property type="project" value="UniProtKB-SubCell"/>
</dbReference>
<evidence type="ECO:0000256" key="7">
    <source>
        <dbReference type="SAM" id="MobiDB-lite"/>
    </source>
</evidence>
<dbReference type="PANTHER" id="PTHR43731:SF14">
    <property type="entry name" value="PRESENILIN-ASSOCIATED RHOMBOID-LIKE PROTEIN, MITOCHONDRIAL"/>
    <property type="match status" value="1"/>
</dbReference>
<dbReference type="InterPro" id="IPR022764">
    <property type="entry name" value="Peptidase_S54_rhomboid_dom"/>
</dbReference>
<evidence type="ECO:0000313" key="11">
    <source>
        <dbReference type="Proteomes" id="UP000672032"/>
    </source>
</evidence>
<feature type="transmembrane region" description="Helical" evidence="8">
    <location>
        <begin position="342"/>
        <end position="364"/>
    </location>
</feature>
<dbReference type="InterPro" id="IPR050925">
    <property type="entry name" value="Rhomboid_protease_S54"/>
</dbReference>
<evidence type="ECO:0000256" key="2">
    <source>
        <dbReference type="ARBA" id="ARBA00009045"/>
    </source>
</evidence>
<keyword evidence="4" id="KW-0378">Hydrolase</keyword>
<feature type="transmembrane region" description="Helical" evidence="8">
    <location>
        <begin position="376"/>
        <end position="399"/>
    </location>
</feature>
<evidence type="ECO:0000256" key="3">
    <source>
        <dbReference type="ARBA" id="ARBA00022692"/>
    </source>
</evidence>
<feature type="region of interest" description="Disordered" evidence="7">
    <location>
        <begin position="276"/>
        <end position="295"/>
    </location>
</feature>
<dbReference type="OrthoDB" id="10260614at2759"/>
<comment type="subcellular location">
    <subcellularLocation>
        <location evidence="1">Membrane</location>
        <topology evidence="1">Multi-pass membrane protein</topology>
    </subcellularLocation>
</comment>
<proteinExistence type="inferred from homology"/>
<dbReference type="InterPro" id="IPR035952">
    <property type="entry name" value="Rhomboid-like_sf"/>
</dbReference>
<organism evidence="10 11">
    <name type="scientific">Monilinia vaccinii-corymbosi</name>
    <dbReference type="NCBI Taxonomy" id="61207"/>
    <lineage>
        <taxon>Eukaryota</taxon>
        <taxon>Fungi</taxon>
        <taxon>Dikarya</taxon>
        <taxon>Ascomycota</taxon>
        <taxon>Pezizomycotina</taxon>
        <taxon>Leotiomycetes</taxon>
        <taxon>Helotiales</taxon>
        <taxon>Sclerotiniaceae</taxon>
        <taxon>Monilinia</taxon>
    </lineage>
</organism>
<feature type="transmembrane region" description="Helical" evidence="8">
    <location>
        <begin position="459"/>
        <end position="479"/>
    </location>
</feature>
<feature type="transmembrane region" description="Helical" evidence="8">
    <location>
        <begin position="510"/>
        <end position="535"/>
    </location>
</feature>
<evidence type="ECO:0000259" key="9">
    <source>
        <dbReference type="Pfam" id="PF01694"/>
    </source>
</evidence>
<dbReference type="Pfam" id="PF01694">
    <property type="entry name" value="Rhomboid"/>
    <property type="match status" value="1"/>
</dbReference>
<accession>A0A8A3P0X2</accession>
<name>A0A8A3P0X2_9HELO</name>
<comment type="similarity">
    <text evidence="2">Belongs to the peptidase S54 family.</text>
</comment>
<keyword evidence="3 8" id="KW-0812">Transmembrane</keyword>
<dbReference type="FunFam" id="1.20.1540.10:FF:000012">
    <property type="entry name" value="Rhomboid family protein"/>
    <property type="match status" value="1"/>
</dbReference>
<dbReference type="SUPFAM" id="SSF144091">
    <property type="entry name" value="Rhomboid-like"/>
    <property type="match status" value="1"/>
</dbReference>
<dbReference type="EMBL" id="CP063405">
    <property type="protein sequence ID" value="QSZ28826.1"/>
    <property type="molecule type" value="Genomic_DNA"/>
</dbReference>
<evidence type="ECO:0000256" key="1">
    <source>
        <dbReference type="ARBA" id="ARBA00004141"/>
    </source>
</evidence>
<reference evidence="10" key="1">
    <citation type="submission" date="2020-10" db="EMBL/GenBank/DDBJ databases">
        <title>Genome Sequence of Monilinia vaccinii-corymbosi Sheds Light on Mummy Berry Disease Infection of Blueberry and Mating Type.</title>
        <authorList>
            <person name="Yow A.G."/>
            <person name="Zhang Y."/>
            <person name="Bansal K."/>
            <person name="Eacker S.M."/>
            <person name="Sullivan S."/>
            <person name="Liachko I."/>
            <person name="Cubeta M.A."/>
            <person name="Rollins J.A."/>
            <person name="Ashrafi H."/>
        </authorList>
    </citation>
    <scope>NUCLEOTIDE SEQUENCE</scope>
    <source>
        <strain evidence="10">RL-1</strain>
    </source>
</reference>
<evidence type="ECO:0000313" key="10">
    <source>
        <dbReference type="EMBL" id="QSZ28826.1"/>
    </source>
</evidence>
<dbReference type="PANTHER" id="PTHR43731">
    <property type="entry name" value="RHOMBOID PROTEASE"/>
    <property type="match status" value="1"/>
</dbReference>
<dbReference type="GO" id="GO:0004252">
    <property type="term" value="F:serine-type endopeptidase activity"/>
    <property type="evidence" value="ECO:0007669"/>
    <property type="project" value="InterPro"/>
</dbReference>
<evidence type="ECO:0000256" key="5">
    <source>
        <dbReference type="ARBA" id="ARBA00022989"/>
    </source>
</evidence>
<protein>
    <recommendedName>
        <fullName evidence="9">Peptidase S54 rhomboid domain-containing protein</fullName>
    </recommendedName>
</protein>
<feature type="transmembrane region" description="Helical" evidence="8">
    <location>
        <begin position="420"/>
        <end position="447"/>
    </location>
</feature>
<feature type="domain" description="Peptidase S54 rhomboid" evidence="9">
    <location>
        <begin position="422"/>
        <end position="562"/>
    </location>
</feature>
<dbReference type="Gene3D" id="1.20.1540.10">
    <property type="entry name" value="Rhomboid-like"/>
    <property type="match status" value="1"/>
</dbReference>
<dbReference type="AlphaFoldDB" id="A0A8A3P0X2"/>
<dbReference type="Proteomes" id="UP000672032">
    <property type="component" value="Chromosome 1"/>
</dbReference>
<keyword evidence="11" id="KW-1185">Reference proteome</keyword>
<evidence type="ECO:0000256" key="8">
    <source>
        <dbReference type="SAM" id="Phobius"/>
    </source>
</evidence>
<evidence type="ECO:0000256" key="6">
    <source>
        <dbReference type="ARBA" id="ARBA00023136"/>
    </source>
</evidence>
<gene>
    <name evidence="10" type="ORF">DSL72_003331</name>
</gene>
<evidence type="ECO:0000256" key="4">
    <source>
        <dbReference type="ARBA" id="ARBA00022801"/>
    </source>
</evidence>
<keyword evidence="6 8" id="KW-0472">Membrane</keyword>
<keyword evidence="5 8" id="KW-1133">Transmembrane helix</keyword>
<feature type="transmembrane region" description="Helical" evidence="8">
    <location>
        <begin position="486"/>
        <end position="504"/>
    </location>
</feature>
<sequence>MNSLWPAARTSCLQTRTTLQTCRTIDGLASRLAHGTIRPYSIPFRRRELGSGKFEGEGCGWMGSLGLQCSKRFYGTRRRVSRIPKSLTTPKKLPSKAESGKKIYTQYAELPADYEDQKGLDYRQNPITEEEAQAIFGRVLDIDSAERFLRVIHGRRVAGTLPDPDEPSSLAYWEKLAQNNALAWLRKNVPVDEDENATLRAEQELAEIEGDIVENSKRLGVYVPNVGGGLTRGGRINLNIYKPNDSKEPAEGSKSVYGDSGLDAIRKANEAKFAAREKKRKEEELSQADGTRQITGTLDHVKPRSQVELRRKGEHPWLKYFEKKAQETVPSVVPELSAFTRLWPSALVVLLTVGVSCTLAHFYIPPVRAARMFPDIPPAVTTVSALILANAAVLFLWRVPPAWQMLNKYFMIIPAYPRGLSMVGSVFSHQAFSHFLSNMTLLAILGVQLHDDIGRANFLALYFTTGAISSFSSLAWWVWKKAFITSSLGASGAVCAVISAFLWYRRDEGVSILGAAPSTSSWFLLLGLLVGMEIFSWRRVRKGGKQILDHQSHMAGYIAGIMGTEVIRKRQAEERRKRAES</sequence>
<dbReference type="GO" id="GO:0006465">
    <property type="term" value="P:signal peptide processing"/>
    <property type="evidence" value="ECO:0007669"/>
    <property type="project" value="TreeGrafter"/>
</dbReference>